<dbReference type="RefSeq" id="WP_113032198.1">
    <property type="nucleotide sequence ID" value="NZ_QMFB01000010.1"/>
</dbReference>
<dbReference type="InterPro" id="IPR014247">
    <property type="entry name" value="Spore_lipoprot_YhcN/YlaJ"/>
</dbReference>
<evidence type="ECO:0000256" key="1">
    <source>
        <dbReference type="SAM" id="MobiDB-lite"/>
    </source>
</evidence>
<feature type="region of interest" description="Disordered" evidence="1">
    <location>
        <begin position="158"/>
        <end position="182"/>
    </location>
</feature>
<name>A0A329MJL5_9BACL</name>
<evidence type="ECO:0000313" key="2">
    <source>
        <dbReference type="EMBL" id="RAV19768.1"/>
    </source>
</evidence>
<dbReference type="OrthoDB" id="2381329at2"/>
<dbReference type="NCBIfam" id="TIGR02898">
    <property type="entry name" value="spore_YhcN_YlaJ"/>
    <property type="match status" value="1"/>
</dbReference>
<feature type="compositionally biased region" description="Polar residues" evidence="1">
    <location>
        <begin position="36"/>
        <end position="46"/>
    </location>
</feature>
<dbReference type="Pfam" id="PF09580">
    <property type="entry name" value="Spore_YhcN_YlaJ"/>
    <property type="match status" value="1"/>
</dbReference>
<feature type="region of interest" description="Disordered" evidence="1">
    <location>
        <begin position="21"/>
        <end position="46"/>
    </location>
</feature>
<dbReference type="GO" id="GO:0030435">
    <property type="term" value="P:sporulation resulting in formation of a cellular spore"/>
    <property type="evidence" value="ECO:0007669"/>
    <property type="project" value="InterPro"/>
</dbReference>
<gene>
    <name evidence="2" type="ORF">DQG23_17640</name>
</gene>
<accession>A0A329MJL5</accession>
<dbReference type="PROSITE" id="PS51257">
    <property type="entry name" value="PROKAR_LIPOPROTEIN"/>
    <property type="match status" value="1"/>
</dbReference>
<comment type="caution">
    <text evidence="2">The sequence shown here is derived from an EMBL/GenBank/DDBJ whole genome shotgun (WGS) entry which is preliminary data.</text>
</comment>
<dbReference type="Proteomes" id="UP000250369">
    <property type="component" value="Unassembled WGS sequence"/>
</dbReference>
<dbReference type="AlphaFoldDB" id="A0A329MJL5"/>
<proteinExistence type="predicted"/>
<keyword evidence="3" id="KW-1185">Reference proteome</keyword>
<sequence length="182" mass="19475">MKTAIIVIAAVALLAGCGHPSNKGRAPGSAGPDGTVRTQQASPPITQENRQAVTERLENLVKGIPHVNNATCVIVGHTAIVGIDVDGKMERSRVDTIKYSVAEALRKDPYGINAFVTADMDLGDRIRAIRDQIKNGQPVAGFAEELGKIIGRIIPQIPRDISPKQAPTPENENPQNFKSNNL</sequence>
<organism evidence="2 3">
    <name type="scientific">Paenibacillus contaminans</name>
    <dbReference type="NCBI Taxonomy" id="450362"/>
    <lineage>
        <taxon>Bacteria</taxon>
        <taxon>Bacillati</taxon>
        <taxon>Bacillota</taxon>
        <taxon>Bacilli</taxon>
        <taxon>Bacillales</taxon>
        <taxon>Paenibacillaceae</taxon>
        <taxon>Paenibacillus</taxon>
    </lineage>
</organism>
<keyword evidence="2" id="KW-0449">Lipoprotein</keyword>
<feature type="compositionally biased region" description="Polar residues" evidence="1">
    <location>
        <begin position="168"/>
        <end position="182"/>
    </location>
</feature>
<dbReference type="EMBL" id="QMFB01000010">
    <property type="protein sequence ID" value="RAV19768.1"/>
    <property type="molecule type" value="Genomic_DNA"/>
</dbReference>
<reference evidence="2 3" key="1">
    <citation type="journal article" date="2009" name="Int. J. Syst. Evol. Microbiol.">
        <title>Paenibacillus contaminans sp. nov., isolated from a contaminated laboratory plate.</title>
        <authorList>
            <person name="Chou J.H."/>
            <person name="Lee J.H."/>
            <person name="Lin M.C."/>
            <person name="Chang P.S."/>
            <person name="Arun A.B."/>
            <person name="Young C.C."/>
            <person name="Chen W.M."/>
        </authorList>
    </citation>
    <scope>NUCLEOTIDE SEQUENCE [LARGE SCALE GENOMIC DNA]</scope>
    <source>
        <strain evidence="2 3">CKOBP-6</strain>
    </source>
</reference>
<evidence type="ECO:0000313" key="3">
    <source>
        <dbReference type="Proteomes" id="UP000250369"/>
    </source>
</evidence>
<protein>
    <submittedName>
        <fullName evidence="2">YhcN/YlaJ family sporulation lipoprotein</fullName>
    </submittedName>
</protein>
<dbReference type="InterPro" id="IPR019076">
    <property type="entry name" value="Spore_lipoprot_YhcN/YlaJ-like"/>
</dbReference>